<evidence type="ECO:0000313" key="9">
    <source>
        <dbReference type="EMBL" id="TCC99493.1"/>
    </source>
</evidence>
<keyword evidence="3 7" id="KW-1134">Transmembrane beta strand</keyword>
<dbReference type="Pfam" id="PF13715">
    <property type="entry name" value="CarbopepD_reg_2"/>
    <property type="match status" value="1"/>
</dbReference>
<evidence type="ECO:0000256" key="4">
    <source>
        <dbReference type="ARBA" id="ARBA00022692"/>
    </source>
</evidence>
<keyword evidence="4 7" id="KW-0812">Transmembrane</keyword>
<organism evidence="9 10">
    <name type="scientific">Pedobacter hiemivivus</name>
    <dbReference type="NCBI Taxonomy" id="2530454"/>
    <lineage>
        <taxon>Bacteria</taxon>
        <taxon>Pseudomonadati</taxon>
        <taxon>Bacteroidota</taxon>
        <taxon>Sphingobacteriia</taxon>
        <taxon>Sphingobacteriales</taxon>
        <taxon>Sphingobacteriaceae</taxon>
        <taxon>Pedobacter</taxon>
    </lineage>
</organism>
<dbReference type="Gene3D" id="2.60.40.1120">
    <property type="entry name" value="Carboxypeptidase-like, regulatory domain"/>
    <property type="match status" value="1"/>
</dbReference>
<dbReference type="SUPFAM" id="SSF49464">
    <property type="entry name" value="Carboxypeptidase regulatory domain-like"/>
    <property type="match status" value="1"/>
</dbReference>
<comment type="similarity">
    <text evidence="7">Belongs to the TonB-dependent receptor family.</text>
</comment>
<dbReference type="Gene3D" id="2.170.130.10">
    <property type="entry name" value="TonB-dependent receptor, plug domain"/>
    <property type="match status" value="1"/>
</dbReference>
<evidence type="ECO:0000256" key="1">
    <source>
        <dbReference type="ARBA" id="ARBA00004571"/>
    </source>
</evidence>
<dbReference type="Pfam" id="PF07715">
    <property type="entry name" value="Plug"/>
    <property type="match status" value="1"/>
</dbReference>
<keyword evidence="5 7" id="KW-0472">Membrane</keyword>
<evidence type="ECO:0000313" key="10">
    <source>
        <dbReference type="Proteomes" id="UP000291117"/>
    </source>
</evidence>
<name>A0A4R0NJL2_9SPHI</name>
<evidence type="ECO:0000256" key="5">
    <source>
        <dbReference type="ARBA" id="ARBA00023136"/>
    </source>
</evidence>
<keyword evidence="10" id="KW-1185">Reference proteome</keyword>
<gene>
    <name evidence="9" type="ORF">EZ444_02120</name>
</gene>
<keyword evidence="2 7" id="KW-0813">Transport</keyword>
<dbReference type="SUPFAM" id="SSF56935">
    <property type="entry name" value="Porins"/>
    <property type="match status" value="1"/>
</dbReference>
<dbReference type="OrthoDB" id="9768177at2"/>
<comment type="caution">
    <text evidence="9">The sequence shown here is derived from an EMBL/GenBank/DDBJ whole genome shotgun (WGS) entry which is preliminary data.</text>
</comment>
<dbReference type="Proteomes" id="UP000291117">
    <property type="component" value="Unassembled WGS sequence"/>
</dbReference>
<dbReference type="GO" id="GO:0009279">
    <property type="term" value="C:cell outer membrane"/>
    <property type="evidence" value="ECO:0007669"/>
    <property type="project" value="UniProtKB-SubCell"/>
</dbReference>
<dbReference type="InterPro" id="IPR039426">
    <property type="entry name" value="TonB-dep_rcpt-like"/>
</dbReference>
<accession>A0A4R0NJL2</accession>
<evidence type="ECO:0000256" key="3">
    <source>
        <dbReference type="ARBA" id="ARBA00022452"/>
    </source>
</evidence>
<comment type="subcellular location">
    <subcellularLocation>
        <location evidence="1 7">Cell outer membrane</location>
        <topology evidence="1 7">Multi-pass membrane protein</topology>
    </subcellularLocation>
</comment>
<dbReference type="InterPro" id="IPR037066">
    <property type="entry name" value="Plug_dom_sf"/>
</dbReference>
<proteinExistence type="inferred from homology"/>
<dbReference type="InterPro" id="IPR036942">
    <property type="entry name" value="Beta-barrel_TonB_sf"/>
</dbReference>
<dbReference type="NCBIfam" id="TIGR04057">
    <property type="entry name" value="SusC_RagA_signa"/>
    <property type="match status" value="1"/>
</dbReference>
<dbReference type="Gene3D" id="2.40.170.20">
    <property type="entry name" value="TonB-dependent receptor, beta-barrel domain"/>
    <property type="match status" value="1"/>
</dbReference>
<feature type="domain" description="TonB-dependent receptor plug" evidence="8">
    <location>
        <begin position="142"/>
        <end position="271"/>
    </location>
</feature>
<dbReference type="AlphaFoldDB" id="A0A4R0NJL2"/>
<dbReference type="NCBIfam" id="TIGR04056">
    <property type="entry name" value="OMP_RagA_SusC"/>
    <property type="match status" value="1"/>
</dbReference>
<sequence>MIRQSLKMNKVVNTLRNPVNMKNRILKLLLMLVMVHSGIYAQNKPVRIRGLVTERSTGAVIPGVSIIVNNKAVGQSSNQGTYSISVPEGSEIKFRIVGYEEVTGKVKPGSDELNIQMTEKTSALQETIIRGYVSTSRETDAGSSKKLDGKNIQDVPVANIESLLQGQIAGLNVQVNTGAPGYRGTVLIRGVSNIDVVGNGEDSFLNPTSPLYVIDGIPIDAESEAADNGFNSLGPGISPLSMIAPEDVASIEVLKDAQATSLYGSRGAYGVILITTRQGNSSIPRLRYSSNFFISTPPKLRSTLGGAAEREFKIGQILKYGTVNDIINRLSDSYYLSDSLSTYYNNSTDWQKVFYGPQFNQQHNLAIEGGVKEFIYKTNLGLYNEKGILANTGFNRYTLNSSFTYKPSAKFSVYANIFGGIGIKNKGSGVGLLQNGIARNTSASSLLPPPSLYSASSDVIGALQVQNDNSSKNLRTSFQVNYQPTKKINLSTTGSYDTTTGTEDSFTPAAANGEYAKAYAYHDSKYTVYNRNNISYNTSFKKSHELSISAFNEVYIKSFQSYAAEQTRLPVNSYIGPIGYSGDFVTGSSRGGGMLQLTKSRLVSFAGSIVYNYKRKYVFNGSYRFDASSFSGEEDPYSKNPSVGLRYNFSKEKIFDGASKWLEYASLKASWGKSISPTGNVFAVNGTYENKGTYNGLPITGLKYDFIPNPALGAATRSTYNFGLEGGLFKGRISFSFDAYSSQMDQQTRELQLNTIIGYNKVLSNEVGLTNFGYEGDITIQVLPPKSKLRWVTKLNGSMNTTYLTKLPGGVSQIVQGNTVFSVGKNPFSYYFFKNNGVYASDTDVPINPKTGLRIRNGNNANAYFQGGDPIIQDLDGDYVITDKDRVAMGNSQPTFTGGFINSFGYGNWSLNINCSFTIDRDVINAADASRLRMAGDPFGTQAVLPIDNLNYWKKPGDRAKYPDALNYTRAELISPFRTNQSLFMEDGSYFKVNNMTLGYVFNRQLVQSLSIKSLRVFTTINNVITFSNYSGSNPENVSNTGYDNSGGYPMARTYSLGLNVEF</sequence>
<evidence type="ECO:0000256" key="6">
    <source>
        <dbReference type="ARBA" id="ARBA00023237"/>
    </source>
</evidence>
<evidence type="ECO:0000256" key="7">
    <source>
        <dbReference type="PROSITE-ProRule" id="PRU01360"/>
    </source>
</evidence>
<dbReference type="PROSITE" id="PS52016">
    <property type="entry name" value="TONB_DEPENDENT_REC_3"/>
    <property type="match status" value="1"/>
</dbReference>
<reference evidence="9 10" key="1">
    <citation type="submission" date="2019-02" db="EMBL/GenBank/DDBJ databases">
        <title>Pedobacter sp. RP-3-8 sp. nov., isolated from Arctic soil.</title>
        <authorList>
            <person name="Dahal R.H."/>
        </authorList>
    </citation>
    <scope>NUCLEOTIDE SEQUENCE [LARGE SCALE GENOMIC DNA]</scope>
    <source>
        <strain evidence="9 10">RP-3-8</strain>
    </source>
</reference>
<dbReference type="InterPro" id="IPR008969">
    <property type="entry name" value="CarboxyPept-like_regulatory"/>
</dbReference>
<evidence type="ECO:0000256" key="2">
    <source>
        <dbReference type="ARBA" id="ARBA00022448"/>
    </source>
</evidence>
<dbReference type="InterPro" id="IPR023996">
    <property type="entry name" value="TonB-dep_OMP_SusC/RagA"/>
</dbReference>
<keyword evidence="6 7" id="KW-0998">Cell outer membrane</keyword>
<dbReference type="EMBL" id="SJSM01000001">
    <property type="protein sequence ID" value="TCC99493.1"/>
    <property type="molecule type" value="Genomic_DNA"/>
</dbReference>
<dbReference type="InterPro" id="IPR012910">
    <property type="entry name" value="Plug_dom"/>
</dbReference>
<protein>
    <submittedName>
        <fullName evidence="9">SusC/RagA family TonB-linked outer membrane protein</fullName>
    </submittedName>
</protein>
<dbReference type="InterPro" id="IPR023997">
    <property type="entry name" value="TonB-dep_OMP_SusC/RagA_CS"/>
</dbReference>
<evidence type="ECO:0000259" key="8">
    <source>
        <dbReference type="Pfam" id="PF07715"/>
    </source>
</evidence>